<accession>A0A9W6V360</accession>
<dbReference type="GO" id="GO:0005829">
    <property type="term" value="C:cytosol"/>
    <property type="evidence" value="ECO:0007669"/>
    <property type="project" value="TreeGrafter"/>
</dbReference>
<dbReference type="PANTHER" id="PTHR43235">
    <property type="entry name" value="GLUTAMINE AMIDOTRANSFERASE PB2B2.05-RELATED"/>
    <property type="match status" value="1"/>
</dbReference>
<keyword evidence="1" id="KW-0378">Hydrolase</keyword>
<sequence>MTSRPVIGISTYLNDAAWGRWDRMRSVLLPARYPELVREAGGIALMLPPDAPEHAAAVVARLDGLVIAGGEDVDPALYGERPHPRTVATAAARDLWEAALIRAALAAGTPLLGICRGMQLLNVVCGGSLVQHLPDAVGEEEGLRHVGAPGEYGRHPVRPVPGTLLADLLPEESVVVPTFHHQAVARLGEGLTVSAYAEDGTIEAVEGAGFTVGVQWHPEQGEDRRVARALVNAARLAPLTAPATPEEAVLPSFRSS</sequence>
<evidence type="ECO:0000313" key="2">
    <source>
        <dbReference type="Proteomes" id="UP001165041"/>
    </source>
</evidence>
<dbReference type="InterPro" id="IPR029062">
    <property type="entry name" value="Class_I_gatase-like"/>
</dbReference>
<dbReference type="GO" id="GO:0006598">
    <property type="term" value="P:polyamine catabolic process"/>
    <property type="evidence" value="ECO:0007669"/>
    <property type="project" value="TreeGrafter"/>
</dbReference>
<dbReference type="EMBL" id="BSSA01000014">
    <property type="protein sequence ID" value="GLW71913.1"/>
    <property type="molecule type" value="Genomic_DNA"/>
</dbReference>
<dbReference type="AlphaFoldDB" id="A0A9W6V360"/>
<dbReference type="Pfam" id="PF07722">
    <property type="entry name" value="Peptidase_C26"/>
    <property type="match status" value="1"/>
</dbReference>
<dbReference type="InterPro" id="IPR044668">
    <property type="entry name" value="PuuD-like"/>
</dbReference>
<dbReference type="Gene3D" id="3.40.50.880">
    <property type="match status" value="1"/>
</dbReference>
<reference evidence="1" key="1">
    <citation type="submission" date="2023-02" db="EMBL/GenBank/DDBJ databases">
        <title>Kitasatospora phosalacinea NBRC 14627.</title>
        <authorList>
            <person name="Ichikawa N."/>
            <person name="Sato H."/>
            <person name="Tonouchi N."/>
        </authorList>
    </citation>
    <scope>NUCLEOTIDE SEQUENCE</scope>
    <source>
        <strain evidence="1">NBRC 14627</strain>
    </source>
</reference>
<dbReference type="PANTHER" id="PTHR43235:SF1">
    <property type="entry name" value="GLUTAMINE AMIDOTRANSFERASE PB2B2.05-RELATED"/>
    <property type="match status" value="1"/>
</dbReference>
<dbReference type="GO" id="GO:0033969">
    <property type="term" value="F:gamma-glutamyl-gamma-aminobutyrate hydrolase activity"/>
    <property type="evidence" value="ECO:0007669"/>
    <property type="project" value="TreeGrafter"/>
</dbReference>
<dbReference type="Proteomes" id="UP001165041">
    <property type="component" value="Unassembled WGS sequence"/>
</dbReference>
<dbReference type="RefSeq" id="WP_285737652.1">
    <property type="nucleotide sequence ID" value="NZ_BSSA01000014.1"/>
</dbReference>
<gene>
    <name evidence="1" type="ORF">Kpho02_42120</name>
</gene>
<comment type="caution">
    <text evidence="1">The sequence shown here is derived from an EMBL/GenBank/DDBJ whole genome shotgun (WGS) entry which is preliminary data.</text>
</comment>
<proteinExistence type="predicted"/>
<dbReference type="CDD" id="cd01745">
    <property type="entry name" value="GATase1_2"/>
    <property type="match status" value="1"/>
</dbReference>
<dbReference type="PROSITE" id="PS51273">
    <property type="entry name" value="GATASE_TYPE_1"/>
    <property type="match status" value="1"/>
</dbReference>
<dbReference type="InterPro" id="IPR011697">
    <property type="entry name" value="Peptidase_C26"/>
</dbReference>
<name>A0A9W6V360_9ACTN</name>
<dbReference type="SUPFAM" id="SSF52317">
    <property type="entry name" value="Class I glutamine amidotransferase-like"/>
    <property type="match status" value="1"/>
</dbReference>
<evidence type="ECO:0000313" key="1">
    <source>
        <dbReference type="EMBL" id="GLW71913.1"/>
    </source>
</evidence>
<organism evidence="1 2">
    <name type="scientific">Kitasatospora phosalacinea</name>
    <dbReference type="NCBI Taxonomy" id="2065"/>
    <lineage>
        <taxon>Bacteria</taxon>
        <taxon>Bacillati</taxon>
        <taxon>Actinomycetota</taxon>
        <taxon>Actinomycetes</taxon>
        <taxon>Kitasatosporales</taxon>
        <taxon>Streptomycetaceae</taxon>
        <taxon>Kitasatospora</taxon>
    </lineage>
</organism>
<protein>
    <submittedName>
        <fullName evidence="1">Gamma-glutamyl-gamma-aminobutyrate hydrolase</fullName>
    </submittedName>
</protein>